<dbReference type="EMBL" id="JASCZI010121025">
    <property type="protein sequence ID" value="MED6159002.1"/>
    <property type="molecule type" value="Genomic_DNA"/>
</dbReference>
<accession>A0ABU6UCM0</accession>
<dbReference type="Proteomes" id="UP001341840">
    <property type="component" value="Unassembled WGS sequence"/>
</dbReference>
<gene>
    <name evidence="1" type="ORF">PIB30_038239</name>
</gene>
<protein>
    <submittedName>
        <fullName evidence="1">Uncharacterized protein</fullName>
    </submittedName>
</protein>
<name>A0ABU6UCM0_9FABA</name>
<evidence type="ECO:0000313" key="2">
    <source>
        <dbReference type="Proteomes" id="UP001341840"/>
    </source>
</evidence>
<keyword evidence="2" id="KW-1185">Reference proteome</keyword>
<proteinExistence type="predicted"/>
<reference evidence="1 2" key="1">
    <citation type="journal article" date="2023" name="Plants (Basel)">
        <title>Bridging the Gap: Combining Genomics and Transcriptomics Approaches to Understand Stylosanthes scabra, an Orphan Legume from the Brazilian Caatinga.</title>
        <authorList>
            <person name="Ferreira-Neto J.R.C."/>
            <person name="da Silva M.D."/>
            <person name="Binneck E."/>
            <person name="de Melo N.F."/>
            <person name="da Silva R.H."/>
            <person name="de Melo A.L.T.M."/>
            <person name="Pandolfi V."/>
            <person name="Bustamante F.O."/>
            <person name="Brasileiro-Vidal A.C."/>
            <person name="Benko-Iseppon A.M."/>
        </authorList>
    </citation>
    <scope>NUCLEOTIDE SEQUENCE [LARGE SCALE GENOMIC DNA]</scope>
    <source>
        <tissue evidence="1">Leaves</tissue>
    </source>
</reference>
<sequence>MFVETKGGQELTNESESDMWQCGLTNKKLRYDESVFHCIWECPESIAAWRLAELPLPRLIAEPWKWWLELLSIFKNGINGQNKLELATALIWSIWKAHNELIFEDTERTPSMLLPSLFSKCTKQDELFLSFVPY</sequence>
<comment type="caution">
    <text evidence="1">The sequence shown here is derived from an EMBL/GenBank/DDBJ whole genome shotgun (WGS) entry which is preliminary data.</text>
</comment>
<organism evidence="1 2">
    <name type="scientific">Stylosanthes scabra</name>
    <dbReference type="NCBI Taxonomy" id="79078"/>
    <lineage>
        <taxon>Eukaryota</taxon>
        <taxon>Viridiplantae</taxon>
        <taxon>Streptophyta</taxon>
        <taxon>Embryophyta</taxon>
        <taxon>Tracheophyta</taxon>
        <taxon>Spermatophyta</taxon>
        <taxon>Magnoliopsida</taxon>
        <taxon>eudicotyledons</taxon>
        <taxon>Gunneridae</taxon>
        <taxon>Pentapetalae</taxon>
        <taxon>rosids</taxon>
        <taxon>fabids</taxon>
        <taxon>Fabales</taxon>
        <taxon>Fabaceae</taxon>
        <taxon>Papilionoideae</taxon>
        <taxon>50 kb inversion clade</taxon>
        <taxon>dalbergioids sensu lato</taxon>
        <taxon>Dalbergieae</taxon>
        <taxon>Pterocarpus clade</taxon>
        <taxon>Stylosanthes</taxon>
    </lineage>
</organism>
<evidence type="ECO:0000313" key="1">
    <source>
        <dbReference type="EMBL" id="MED6159002.1"/>
    </source>
</evidence>